<proteinExistence type="predicted"/>
<dbReference type="AlphaFoldDB" id="A2G6M6"/>
<dbReference type="InParanoid" id="A2G6M6"/>
<evidence type="ECO:0000313" key="1">
    <source>
        <dbReference type="EMBL" id="EAX87192.1"/>
    </source>
</evidence>
<gene>
    <name evidence="1" type="ORF">TVAG_313650</name>
</gene>
<dbReference type="RefSeq" id="XP_001300122.1">
    <property type="nucleotide sequence ID" value="XM_001300121.1"/>
</dbReference>
<accession>A2G6M6</accession>
<sequence>MNETRNQKIQRLKQIREEFNGISHSLANGTGIPRLKIEHEADIEPLTINSDVKKYIDQINRTLVLDEPKVHRNAYQKQLIASSARIKRINNGYSIVNSIKSPRILMKKQYSTSVPFVSEKESITPESPHFIPDLGPKATFILPQEIVEDSLSSKKSNDLNKLEYKIKEDERRLLNDFANKMNVRETHREEIMKQRHKDFIQFGFEESNRRANRAQKIFEIRYLRENDWEWWSPLLDTFQTSTPGIYDLECLEDLSKLNELTEYNISKVFKKGAKKSPNAKEVYRKTLRLANEFGHFLSPAKLNLAFKTIDDKL</sequence>
<dbReference type="VEuPathDB" id="TrichDB:TVAGG3_0396510"/>
<organism evidence="1 2">
    <name type="scientific">Trichomonas vaginalis (strain ATCC PRA-98 / G3)</name>
    <dbReference type="NCBI Taxonomy" id="412133"/>
    <lineage>
        <taxon>Eukaryota</taxon>
        <taxon>Metamonada</taxon>
        <taxon>Parabasalia</taxon>
        <taxon>Trichomonadida</taxon>
        <taxon>Trichomonadidae</taxon>
        <taxon>Trichomonas</taxon>
    </lineage>
</organism>
<dbReference type="OrthoDB" id="10645432at2759"/>
<dbReference type="Proteomes" id="UP000001542">
    <property type="component" value="Unassembled WGS sequence"/>
</dbReference>
<reference evidence="1" key="2">
    <citation type="journal article" date="2007" name="Science">
        <title>Draft genome sequence of the sexually transmitted pathogen Trichomonas vaginalis.</title>
        <authorList>
            <person name="Carlton J.M."/>
            <person name="Hirt R.P."/>
            <person name="Silva J.C."/>
            <person name="Delcher A.L."/>
            <person name="Schatz M."/>
            <person name="Zhao Q."/>
            <person name="Wortman J.R."/>
            <person name="Bidwell S.L."/>
            <person name="Alsmark U.C.M."/>
            <person name="Besteiro S."/>
            <person name="Sicheritz-Ponten T."/>
            <person name="Noel C.J."/>
            <person name="Dacks J.B."/>
            <person name="Foster P.G."/>
            <person name="Simillion C."/>
            <person name="Van de Peer Y."/>
            <person name="Miranda-Saavedra D."/>
            <person name="Barton G.J."/>
            <person name="Westrop G.D."/>
            <person name="Mueller S."/>
            <person name="Dessi D."/>
            <person name="Fiori P.L."/>
            <person name="Ren Q."/>
            <person name="Paulsen I."/>
            <person name="Zhang H."/>
            <person name="Bastida-Corcuera F.D."/>
            <person name="Simoes-Barbosa A."/>
            <person name="Brown M.T."/>
            <person name="Hayes R.D."/>
            <person name="Mukherjee M."/>
            <person name="Okumura C.Y."/>
            <person name="Schneider R."/>
            <person name="Smith A.J."/>
            <person name="Vanacova S."/>
            <person name="Villalvazo M."/>
            <person name="Haas B.J."/>
            <person name="Pertea M."/>
            <person name="Feldblyum T.V."/>
            <person name="Utterback T.R."/>
            <person name="Shu C.L."/>
            <person name="Osoegawa K."/>
            <person name="de Jong P.J."/>
            <person name="Hrdy I."/>
            <person name="Horvathova L."/>
            <person name="Zubacova Z."/>
            <person name="Dolezal P."/>
            <person name="Malik S.B."/>
            <person name="Logsdon J.M. Jr."/>
            <person name="Henze K."/>
            <person name="Gupta A."/>
            <person name="Wang C.C."/>
            <person name="Dunne R.L."/>
            <person name="Upcroft J.A."/>
            <person name="Upcroft P."/>
            <person name="White O."/>
            <person name="Salzberg S.L."/>
            <person name="Tang P."/>
            <person name="Chiu C.-H."/>
            <person name="Lee Y.-S."/>
            <person name="Embley T.M."/>
            <person name="Coombs G.H."/>
            <person name="Mottram J.C."/>
            <person name="Tachezy J."/>
            <person name="Fraser-Liggett C.M."/>
            <person name="Johnson P.J."/>
        </authorList>
    </citation>
    <scope>NUCLEOTIDE SEQUENCE [LARGE SCALE GENOMIC DNA]</scope>
    <source>
        <strain evidence="1">G3</strain>
    </source>
</reference>
<name>A2G6M6_TRIV3</name>
<dbReference type="VEuPathDB" id="TrichDB:TVAG_313650"/>
<dbReference type="KEGG" id="tva:4744842"/>
<keyword evidence="2" id="KW-1185">Reference proteome</keyword>
<reference evidence="1" key="1">
    <citation type="submission" date="2006-10" db="EMBL/GenBank/DDBJ databases">
        <authorList>
            <person name="Amadeo P."/>
            <person name="Zhao Q."/>
            <person name="Wortman J."/>
            <person name="Fraser-Liggett C."/>
            <person name="Carlton J."/>
        </authorList>
    </citation>
    <scope>NUCLEOTIDE SEQUENCE</scope>
    <source>
        <strain evidence="1">G3</strain>
    </source>
</reference>
<evidence type="ECO:0000313" key="2">
    <source>
        <dbReference type="Proteomes" id="UP000001542"/>
    </source>
</evidence>
<protein>
    <submittedName>
        <fullName evidence="1">Uncharacterized protein</fullName>
    </submittedName>
</protein>
<dbReference type="EMBL" id="DS114492">
    <property type="protein sequence ID" value="EAX87192.1"/>
    <property type="molecule type" value="Genomic_DNA"/>
</dbReference>